<feature type="coiled-coil region" evidence="1">
    <location>
        <begin position="1154"/>
        <end position="1230"/>
    </location>
</feature>
<dbReference type="GO" id="GO:0051301">
    <property type="term" value="P:cell division"/>
    <property type="evidence" value="ECO:0007669"/>
    <property type="project" value="InterPro"/>
</dbReference>
<feature type="region of interest" description="Disordered" evidence="2">
    <location>
        <begin position="729"/>
        <end position="761"/>
    </location>
</feature>
<feature type="region of interest" description="Disordered" evidence="2">
    <location>
        <begin position="570"/>
        <end position="624"/>
    </location>
</feature>
<evidence type="ECO:0000313" key="4">
    <source>
        <dbReference type="Proteomes" id="UP000314982"/>
    </source>
</evidence>
<evidence type="ECO:0008006" key="5">
    <source>
        <dbReference type="Google" id="ProtNLM"/>
    </source>
</evidence>
<dbReference type="STRING" id="62062.ENSHHUP00000049895"/>
<dbReference type="SUPFAM" id="SSF57997">
    <property type="entry name" value="Tropomyosin"/>
    <property type="match status" value="1"/>
</dbReference>
<evidence type="ECO:0000256" key="2">
    <source>
        <dbReference type="SAM" id="MobiDB-lite"/>
    </source>
</evidence>
<reference evidence="3" key="2">
    <citation type="submission" date="2025-08" db="UniProtKB">
        <authorList>
            <consortium name="Ensembl"/>
        </authorList>
    </citation>
    <scope>IDENTIFICATION</scope>
</reference>
<protein>
    <recommendedName>
        <fullName evidence="5">Sperm associated antigen 5</fullName>
    </recommendedName>
</protein>
<dbReference type="InterPro" id="IPR028728">
    <property type="entry name" value="Astrin"/>
</dbReference>
<reference evidence="3" key="3">
    <citation type="submission" date="2025-09" db="UniProtKB">
        <authorList>
            <consortium name="Ensembl"/>
        </authorList>
    </citation>
    <scope>IDENTIFICATION</scope>
</reference>
<dbReference type="PANTHER" id="PTHR15347:SF1">
    <property type="entry name" value="SPERM-ASSOCIATED ANTIGEN 5"/>
    <property type="match status" value="1"/>
</dbReference>
<dbReference type="GeneTree" id="ENSGT00400000022377"/>
<name>A0A4W5NKQ4_9TELE</name>
<feature type="coiled-coil region" evidence="1">
    <location>
        <begin position="1519"/>
        <end position="1582"/>
    </location>
</feature>
<dbReference type="Ensembl" id="ENSHHUT00000051688.1">
    <property type="protein sequence ID" value="ENSHHUP00000049895.1"/>
    <property type="gene ID" value="ENSHHUG00000030147.1"/>
</dbReference>
<dbReference type="Proteomes" id="UP000314982">
    <property type="component" value="Unassembled WGS sequence"/>
</dbReference>
<dbReference type="PANTHER" id="PTHR15347">
    <property type="entry name" value="SPERM-ASSOCIATED ANTIGEN 5"/>
    <property type="match status" value="1"/>
</dbReference>
<dbReference type="GO" id="GO:0051988">
    <property type="term" value="P:regulation of attachment of spindle microtubules to kinetochore"/>
    <property type="evidence" value="ECO:0007669"/>
    <property type="project" value="InterPro"/>
</dbReference>
<evidence type="ECO:0000313" key="3">
    <source>
        <dbReference type="Ensembl" id="ENSHHUP00000049895.1"/>
    </source>
</evidence>
<proteinExistence type="predicted"/>
<feature type="coiled-coil region" evidence="1">
    <location>
        <begin position="1621"/>
        <end position="1693"/>
    </location>
</feature>
<feature type="region of interest" description="Disordered" evidence="2">
    <location>
        <begin position="180"/>
        <end position="201"/>
    </location>
</feature>
<organism evidence="3 4">
    <name type="scientific">Hucho hucho</name>
    <name type="common">huchen</name>
    <dbReference type="NCBI Taxonomy" id="62062"/>
    <lineage>
        <taxon>Eukaryota</taxon>
        <taxon>Metazoa</taxon>
        <taxon>Chordata</taxon>
        <taxon>Craniata</taxon>
        <taxon>Vertebrata</taxon>
        <taxon>Euteleostomi</taxon>
        <taxon>Actinopterygii</taxon>
        <taxon>Neopterygii</taxon>
        <taxon>Teleostei</taxon>
        <taxon>Protacanthopterygii</taxon>
        <taxon>Salmoniformes</taxon>
        <taxon>Salmonidae</taxon>
        <taxon>Salmoninae</taxon>
        <taxon>Hucho</taxon>
    </lineage>
</organism>
<keyword evidence="4" id="KW-1185">Reference proteome</keyword>
<feature type="compositionally biased region" description="Basic and acidic residues" evidence="2">
    <location>
        <begin position="747"/>
        <end position="761"/>
    </location>
</feature>
<accession>A0A4W5NKQ4</accession>
<keyword evidence="1" id="KW-0175">Coiled coil</keyword>
<feature type="compositionally biased region" description="Polar residues" evidence="2">
    <location>
        <begin position="585"/>
        <end position="624"/>
    </location>
</feature>
<feature type="region of interest" description="Disordered" evidence="2">
    <location>
        <begin position="14"/>
        <end position="65"/>
    </location>
</feature>
<evidence type="ECO:0000256" key="1">
    <source>
        <dbReference type="SAM" id="Coils"/>
    </source>
</evidence>
<reference evidence="4" key="1">
    <citation type="submission" date="2018-06" db="EMBL/GenBank/DDBJ databases">
        <title>Genome assembly of Danube salmon.</title>
        <authorList>
            <person name="Macqueen D.J."/>
            <person name="Gundappa M.K."/>
        </authorList>
    </citation>
    <scope>NUCLEOTIDE SEQUENCE [LARGE SCALE GENOMIC DNA]</scope>
</reference>
<feature type="compositionally biased region" description="Low complexity" evidence="2">
    <location>
        <begin position="190"/>
        <end position="201"/>
    </location>
</feature>
<feature type="coiled-coil region" evidence="1">
    <location>
        <begin position="1318"/>
        <end position="1394"/>
    </location>
</feature>
<sequence>MTCQLCDFCGEVDNNEEDTNWEDTSPGGQPHCGGPVPPASGEEKEDVPGPDQRQPAEGEDGHWLVPAPPPPLQCGCDTHDQDGAGKQELQHHRARGPATQALMSTRRSHTFGETMPSTRSGERTPLRCVQNEMAHLSTPSSRLKSRSGSGSNILKTPKNDAVFIYTDPLTHCPPPAEVLCPPSVPKPSDKTTTSDTAPTTDDAAVDTCNGLGDITFKSFICAGGEVEVSDPSRVVDETIILPKNQLNISCLPGYDNENTCLSDSMVTQCCDNHVDHVYCNLESDLATTEADLSFNGGSNASLSFPQFTDIAHITETVTGGQGDVTFKSFICTGGEVEVSEASRVALETILLPKDQPANHHPPYNDSIYQSVIVDDLDMQSIDDHADHLYCNMASNAHLSFKEPTHSSSTLKSIEMVHTNEESTGVQNATGGQGHVTFKSFICTGLEVEVSETTRVSEDTILLPENQTVTGHLPYNDRVNPNIIEKHSSDHAKHPYSHVESEGAVWKVDAAAISEPSMGNASLRSWKDLDDVACQLFCEGPKRVSSLHDEGSSVVPSIQFESDRSYCNEFGASARSSTPVDEDNPSIVSHSHSHGSMQESSGARDSALGSSSNAPILSNTTDEASSENIADVLTELPKIPSVARWAGGGDASQFEIFSPVLSATPMTRRGGIQKSSFAQMVDSALETGRGCVLNSAEGSFVVPANPDSRLWAAVLESPMPLPKFNSTAVGAASTCKPPPSPDPVTETVETRPEVDVPHVKSQPKVEKVEMGLFDHLPRLVREEPFQQQLIQMAQLLILASGKMDPVSNPALAPTPAPAPPVVGTTAGTTAVECHSMCVGTTPVRQADRSANTSGQFERKREFSVSDACTSTETLLWNLAPGSLCGVPRQELEQRLTSTLIMVEAMVQQLCTARGQGHSRGPGPSELRDKLVQTDHTELSQTVTYKDLYVTALERIMELELDQTTLQNLFHSMQDTRSTMTALSGDTEAALSSMRQIRDLFKEDQQSLVTRYGQMKSLYEKCKETQGRMVQKVRDTLQQREDMRRRMGEAFTAKDAAFSVTEQLRAHCAVRISELEESVGSHQELMAALTRTYPEQVALNKAYVESLNSASQLLKGTMSDHDSLHQELKTARRLLQRTTLILVKLNEKASNAIGERDQHLSERDQAVEEREQIQEELDQTNVSLQDARQEIGDLNLQATIMNSELGVLRQKLSEGEEERAQLERKVTELSATVSSTLASYAFLEQALAAESTKLQQSWQEVQQATDRAKQLEGALVQSEQRVCELSQALAHSEEQLSQLQSHSQSQSLQLQKLHEVRMQLNSMMEMNEFLQMENDMAREQVVESEGTLRANLQGLRERNIQCEDLKGALSHLQAEREALQAELEDHKARAQLVQLDLVEQLAQAVTDVTLLHHTLRRLTNNVLTALTTKKPEVCGKDEVSQPSLHVERHPSTSFVDSIMVAITTDLAQADDTQPPLDMTEETQAEGLGSETSAFTRLAPITPKKCQVVPPEEEQSSVVELLADLANTVSELSSTITQLRQSKDTEQEALNNTICGLQGEQQAQAHRHRAEVSELRGQLSRLQTQLARDQVALQNKAQEVDTMKRICSEVNEAREFLYKHKSENKGLRREVADLRRSLHQSQVESQALRDELRNTGNQSAHSVHSMDDKIRLLKEVERLKRTLLEAEEGRAKLLERAKRHQMIHDTNQKKVEKELRVLDDMIETVRKTLSSVPDVVKNCKELKTLVEYLG</sequence>